<name>A0A7H1B2A8_9ACTN</name>
<dbReference type="KEGG" id="sxn:IAG42_03975"/>
<dbReference type="Gene3D" id="3.30.460.40">
    <property type="match status" value="1"/>
</dbReference>
<gene>
    <name evidence="1" type="ORF">IAG42_03975</name>
</gene>
<accession>A0A7H1B2A8</accession>
<keyword evidence="2" id="KW-1185">Reference proteome</keyword>
<dbReference type="InterPro" id="IPR043519">
    <property type="entry name" value="NT_sf"/>
</dbReference>
<dbReference type="InterPro" id="IPR039498">
    <property type="entry name" value="NTP_transf_5"/>
</dbReference>
<keyword evidence="1" id="KW-0808">Transferase</keyword>
<dbReference type="SUPFAM" id="SSF81301">
    <property type="entry name" value="Nucleotidyltransferase"/>
    <property type="match status" value="1"/>
</dbReference>
<reference evidence="1 2" key="1">
    <citation type="submission" date="2020-09" db="EMBL/GenBank/DDBJ databases">
        <title>A novel species.</title>
        <authorList>
            <person name="Gao J."/>
        </authorList>
    </citation>
    <scope>NUCLEOTIDE SEQUENCE [LARGE SCALE GENOMIC DNA]</scope>
    <source>
        <strain evidence="1 2">CRXT-Y-14</strain>
    </source>
</reference>
<dbReference type="Pfam" id="PF14907">
    <property type="entry name" value="NTP_transf_5"/>
    <property type="match status" value="1"/>
</dbReference>
<dbReference type="AlphaFoldDB" id="A0A7H1B2A8"/>
<protein>
    <submittedName>
        <fullName evidence="1">Nucleotidyltransferase family protein</fullName>
    </submittedName>
</protein>
<organism evidence="1 2">
    <name type="scientific">Streptomyces xanthii</name>
    <dbReference type="NCBI Taxonomy" id="2768069"/>
    <lineage>
        <taxon>Bacteria</taxon>
        <taxon>Bacillati</taxon>
        <taxon>Actinomycetota</taxon>
        <taxon>Actinomycetes</taxon>
        <taxon>Kitasatosporales</taxon>
        <taxon>Streptomycetaceae</taxon>
        <taxon>Streptomyces</taxon>
    </lineage>
</organism>
<dbReference type="GO" id="GO:0016740">
    <property type="term" value="F:transferase activity"/>
    <property type="evidence" value="ECO:0007669"/>
    <property type="project" value="UniProtKB-KW"/>
</dbReference>
<evidence type="ECO:0000313" key="2">
    <source>
        <dbReference type="Proteomes" id="UP000516428"/>
    </source>
</evidence>
<dbReference type="Proteomes" id="UP000516428">
    <property type="component" value="Chromosome"/>
</dbReference>
<dbReference type="EMBL" id="CP061281">
    <property type="protein sequence ID" value="QNS02863.1"/>
    <property type="molecule type" value="Genomic_DNA"/>
</dbReference>
<evidence type="ECO:0000313" key="1">
    <source>
        <dbReference type="EMBL" id="QNS02863.1"/>
    </source>
</evidence>
<proteinExistence type="predicted"/>
<sequence length="232" mass="25118">MTPNAEGVTPHLSDAVTALRPVTPVGPPAELPPDLNQAILEAAKQVASVLKKQGHDFALAGSVAVFAHGGAGNLQHDVDFCIRPEDAEAVAATLENAGLAVHVPPEDWLIKAKCLGQDVDLIFELAHEPVTPELLARATELPLDSVRMPVLAPTDLLCALLSAFSEHYCDFGAVLPMARQLREKIDWQRVDRECGDAPMPDAFLYLLERLQIITPRIRALDEEEQSAPGRHP</sequence>
<dbReference type="RefSeq" id="WP_188335618.1">
    <property type="nucleotide sequence ID" value="NZ_CP061281.1"/>
</dbReference>